<dbReference type="GO" id="GO:0016747">
    <property type="term" value="F:acyltransferase activity, transferring groups other than amino-acyl groups"/>
    <property type="evidence" value="ECO:0007669"/>
    <property type="project" value="InterPro"/>
</dbReference>
<dbReference type="Gene3D" id="3.40.630.30">
    <property type="match status" value="1"/>
</dbReference>
<feature type="domain" description="N-acetyltransferase" evidence="4">
    <location>
        <begin position="130"/>
        <end position="232"/>
    </location>
</feature>
<proteinExistence type="predicted"/>
<sequence>MPYTFTFRPAVESDLQAITDIYNASVIAGGSTADLVPRTLDQRRAWVESHRPPYGVFVVEASTAEGGAAAGGGEAGNGVGPEGIGPERVVGSGDDTGATMPVAEDRDGIDDDAKPESSIDSKDGTGTATRVIGFGALSVFYDRAGYDGVTDLAYYIDPAWQGRGVGTFLLGRLLDEARARQMRKACGIIFADNAGSIALMRRFGFTRFGLMPSAATDSTGTMRDMSYWYLDL</sequence>
<evidence type="ECO:0000256" key="2">
    <source>
        <dbReference type="ARBA" id="ARBA00023315"/>
    </source>
</evidence>
<evidence type="ECO:0000259" key="4">
    <source>
        <dbReference type="PROSITE" id="PS51186"/>
    </source>
</evidence>
<evidence type="ECO:0000256" key="3">
    <source>
        <dbReference type="SAM" id="MobiDB-lite"/>
    </source>
</evidence>
<keyword evidence="1 5" id="KW-0808">Transferase</keyword>
<dbReference type="AlphaFoldDB" id="A0A261FKE9"/>
<dbReference type="SUPFAM" id="SSF55729">
    <property type="entry name" value="Acyl-CoA N-acyltransferases (Nat)"/>
    <property type="match status" value="1"/>
</dbReference>
<reference evidence="5 6" key="1">
    <citation type="journal article" date="2017" name="BMC Genomics">
        <title>Comparative genomic and phylogenomic analyses of the Bifidobacteriaceae family.</title>
        <authorList>
            <person name="Lugli G.A."/>
            <person name="Milani C."/>
            <person name="Turroni F."/>
            <person name="Duranti S."/>
            <person name="Mancabelli L."/>
            <person name="Mangifesta M."/>
            <person name="Ferrario C."/>
            <person name="Modesto M."/>
            <person name="Mattarelli P."/>
            <person name="Jiri K."/>
            <person name="van Sinderen D."/>
            <person name="Ventura M."/>
        </authorList>
    </citation>
    <scope>NUCLEOTIDE SEQUENCE [LARGE SCALE GENOMIC DNA]</scope>
    <source>
        <strain evidence="5 6">DSM 100196</strain>
    </source>
</reference>
<gene>
    <name evidence="5" type="ORF">BMYO_1212</name>
</gene>
<evidence type="ECO:0000313" key="5">
    <source>
        <dbReference type="EMBL" id="OZG59644.1"/>
    </source>
</evidence>
<comment type="caution">
    <text evidence="5">The sequence shown here is derived from an EMBL/GenBank/DDBJ whole genome shotgun (WGS) entry which is preliminary data.</text>
</comment>
<dbReference type="PROSITE" id="PS51186">
    <property type="entry name" value="GNAT"/>
    <property type="match status" value="1"/>
</dbReference>
<feature type="compositionally biased region" description="Basic and acidic residues" evidence="3">
    <location>
        <begin position="103"/>
        <end position="123"/>
    </location>
</feature>
<dbReference type="EMBL" id="MWWW01000013">
    <property type="protein sequence ID" value="OZG59644.1"/>
    <property type="molecule type" value="Genomic_DNA"/>
</dbReference>
<accession>A0A261FKE9</accession>
<keyword evidence="6" id="KW-1185">Reference proteome</keyword>
<dbReference type="Proteomes" id="UP000216871">
    <property type="component" value="Unassembled WGS sequence"/>
</dbReference>
<evidence type="ECO:0000256" key="1">
    <source>
        <dbReference type="ARBA" id="ARBA00022679"/>
    </source>
</evidence>
<keyword evidence="2" id="KW-0012">Acyltransferase</keyword>
<dbReference type="PANTHER" id="PTHR43072">
    <property type="entry name" value="N-ACETYLTRANSFERASE"/>
    <property type="match status" value="1"/>
</dbReference>
<feature type="region of interest" description="Disordered" evidence="3">
    <location>
        <begin position="68"/>
        <end position="125"/>
    </location>
</feature>
<dbReference type="PANTHER" id="PTHR43072:SF23">
    <property type="entry name" value="UPF0039 PROTEIN C11D3.02C"/>
    <property type="match status" value="1"/>
</dbReference>
<evidence type="ECO:0000313" key="6">
    <source>
        <dbReference type="Proteomes" id="UP000216871"/>
    </source>
</evidence>
<dbReference type="InterPro" id="IPR000182">
    <property type="entry name" value="GNAT_dom"/>
</dbReference>
<dbReference type="Pfam" id="PF00583">
    <property type="entry name" value="Acetyltransf_1"/>
    <property type="match status" value="1"/>
</dbReference>
<organism evidence="5 6">
    <name type="scientific">Bifidobacterium myosotis</name>
    <dbReference type="NCBI Taxonomy" id="1630166"/>
    <lineage>
        <taxon>Bacteria</taxon>
        <taxon>Bacillati</taxon>
        <taxon>Actinomycetota</taxon>
        <taxon>Actinomycetes</taxon>
        <taxon>Bifidobacteriales</taxon>
        <taxon>Bifidobacteriaceae</taxon>
        <taxon>Bifidobacterium</taxon>
    </lineage>
</organism>
<feature type="compositionally biased region" description="Gly residues" evidence="3">
    <location>
        <begin position="68"/>
        <end position="83"/>
    </location>
</feature>
<protein>
    <submittedName>
        <fullName evidence="5">GNAT family acetyltransferase</fullName>
    </submittedName>
</protein>
<dbReference type="OrthoDB" id="3173333at2"/>
<dbReference type="CDD" id="cd04301">
    <property type="entry name" value="NAT_SF"/>
    <property type="match status" value="1"/>
</dbReference>
<name>A0A261FKE9_9BIFI</name>
<dbReference type="InterPro" id="IPR016181">
    <property type="entry name" value="Acyl_CoA_acyltransferase"/>
</dbReference>